<dbReference type="InterPro" id="IPR029063">
    <property type="entry name" value="SAM-dependent_MTases_sf"/>
</dbReference>
<evidence type="ECO:0000256" key="3">
    <source>
        <dbReference type="ARBA" id="ARBA00022603"/>
    </source>
</evidence>
<dbReference type="GO" id="GO:0015667">
    <property type="term" value="F:site-specific DNA-methyltransferase (cytosine-N4-specific) activity"/>
    <property type="evidence" value="ECO:0007669"/>
    <property type="project" value="UniProtKB-EC"/>
</dbReference>
<keyword evidence="3 8" id="KW-0489">Methyltransferase</keyword>
<reference evidence="9" key="1">
    <citation type="submission" date="2017-11" db="EMBL/GenBank/DDBJ databases">
        <authorList>
            <person name="Watanabe M."/>
            <person name="Kojima H."/>
        </authorList>
    </citation>
    <scope>NUCLEOTIDE SEQUENCE [LARGE SCALE GENOMIC DNA]</scope>
    <source>
        <strain evidence="9">Tokyo 01</strain>
    </source>
</reference>
<dbReference type="PROSITE" id="PS00093">
    <property type="entry name" value="N4_MTASE"/>
    <property type="match status" value="1"/>
</dbReference>
<comment type="catalytic activity">
    <reaction evidence="7">
        <text>a 2'-deoxycytidine in DNA + S-adenosyl-L-methionine = an N(4)-methyl-2'-deoxycytidine in DNA + S-adenosyl-L-homocysteine + H(+)</text>
        <dbReference type="Rhea" id="RHEA:16857"/>
        <dbReference type="Rhea" id="RHEA-COMP:11369"/>
        <dbReference type="Rhea" id="RHEA-COMP:13674"/>
        <dbReference type="ChEBI" id="CHEBI:15378"/>
        <dbReference type="ChEBI" id="CHEBI:57856"/>
        <dbReference type="ChEBI" id="CHEBI:59789"/>
        <dbReference type="ChEBI" id="CHEBI:85452"/>
        <dbReference type="ChEBI" id="CHEBI:137933"/>
        <dbReference type="EC" id="2.1.1.113"/>
    </reaction>
</comment>
<keyword evidence="6" id="KW-0680">Restriction system</keyword>
<dbReference type="RefSeq" id="WP_124330062.1">
    <property type="nucleotide sequence ID" value="NZ_BEXT01000001.1"/>
</dbReference>
<gene>
    <name evidence="8" type="ORF">DENIS_3916</name>
</gene>
<proteinExistence type="inferred from homology"/>
<accession>A0A401G132</accession>
<evidence type="ECO:0000256" key="2">
    <source>
        <dbReference type="ARBA" id="ARBA00012185"/>
    </source>
</evidence>
<organism evidence="8 9">
    <name type="scientific">Desulfonema ishimotonii</name>
    <dbReference type="NCBI Taxonomy" id="45657"/>
    <lineage>
        <taxon>Bacteria</taxon>
        <taxon>Pseudomonadati</taxon>
        <taxon>Thermodesulfobacteriota</taxon>
        <taxon>Desulfobacteria</taxon>
        <taxon>Desulfobacterales</taxon>
        <taxon>Desulfococcaceae</taxon>
        <taxon>Desulfonema</taxon>
    </lineage>
</organism>
<name>A0A401G132_9BACT</name>
<evidence type="ECO:0000256" key="7">
    <source>
        <dbReference type="ARBA" id="ARBA00049120"/>
    </source>
</evidence>
<sequence length="416" mass="47865">MMITDEARKKLFKKYEKLIAVNPDLNRRLVSFQANKQVPLYRWFKYKEGFSSKLVRYFMTKYHPTAGHILDPFAGAGTTLFSAINPEKDLFSTDCPSWSSTGIELMPVGKFAIEARLAAERIDRKRFHQQMEVFGRSFDEFRDTSSRIKHIAITQNAFTGKTEENLNRYLNYFGEAISAKLRQIAGDLRGDNRNESGHDGKLTVISGSSLEALPKLADGSFDFIMTSPPYCNRYDYTRTYALELVFLGHDDADVKRLRQELLSCTVENKEKDHKLKEIYNKIGRRSDYDHVMSVYMACEAMQEVNSILGELNAHKKLNNSNIPRMVRNYFLEMCFCIFEMARILKNNGFVVMVNDNVRYGGEEIPVDLILSSFAESFGLRLKKIWILATGKGNSSQQMGNHGKSELRKCIYVWEKI</sequence>
<keyword evidence="5" id="KW-0949">S-adenosyl-L-methionine</keyword>
<dbReference type="Proteomes" id="UP000288096">
    <property type="component" value="Unassembled WGS sequence"/>
</dbReference>
<dbReference type="InterPro" id="IPR017985">
    <property type="entry name" value="MeTrfase_CN4_CS"/>
</dbReference>
<dbReference type="OrthoDB" id="9785699at2"/>
<evidence type="ECO:0000256" key="5">
    <source>
        <dbReference type="ARBA" id="ARBA00022691"/>
    </source>
</evidence>
<evidence type="ECO:0000313" key="9">
    <source>
        <dbReference type="Proteomes" id="UP000288096"/>
    </source>
</evidence>
<comment type="similarity">
    <text evidence="1">Belongs to the N(4)/N(6)-methyltransferase family. N(4) subfamily.</text>
</comment>
<evidence type="ECO:0000256" key="1">
    <source>
        <dbReference type="ARBA" id="ARBA00010203"/>
    </source>
</evidence>
<keyword evidence="4" id="KW-0808">Transferase</keyword>
<dbReference type="AlphaFoldDB" id="A0A401G132"/>
<keyword evidence="9" id="KW-1185">Reference proteome</keyword>
<evidence type="ECO:0000256" key="6">
    <source>
        <dbReference type="ARBA" id="ARBA00022747"/>
    </source>
</evidence>
<comment type="caution">
    <text evidence="8">The sequence shown here is derived from an EMBL/GenBank/DDBJ whole genome shotgun (WGS) entry which is preliminary data.</text>
</comment>
<dbReference type="GO" id="GO:0032259">
    <property type="term" value="P:methylation"/>
    <property type="evidence" value="ECO:0007669"/>
    <property type="project" value="UniProtKB-KW"/>
</dbReference>
<dbReference type="GO" id="GO:0003677">
    <property type="term" value="F:DNA binding"/>
    <property type="evidence" value="ECO:0007669"/>
    <property type="project" value="InterPro"/>
</dbReference>
<evidence type="ECO:0000313" key="8">
    <source>
        <dbReference type="EMBL" id="GBC62932.1"/>
    </source>
</evidence>
<reference evidence="9" key="2">
    <citation type="submission" date="2019-01" db="EMBL/GenBank/DDBJ databases">
        <title>Genome sequence of Desulfonema ishimotonii strain Tokyo 01.</title>
        <authorList>
            <person name="Fukui M."/>
        </authorList>
    </citation>
    <scope>NUCLEOTIDE SEQUENCE [LARGE SCALE GENOMIC DNA]</scope>
    <source>
        <strain evidence="9">Tokyo 01</strain>
    </source>
</reference>
<dbReference type="EC" id="2.1.1.113" evidence="2"/>
<dbReference type="Gene3D" id="3.40.50.150">
    <property type="entry name" value="Vaccinia Virus protein VP39"/>
    <property type="match status" value="2"/>
</dbReference>
<protein>
    <recommendedName>
        <fullName evidence="2">site-specific DNA-methyltransferase (cytosine-N(4)-specific)</fullName>
        <ecNumber evidence="2">2.1.1.113</ecNumber>
    </recommendedName>
</protein>
<evidence type="ECO:0000256" key="4">
    <source>
        <dbReference type="ARBA" id="ARBA00022679"/>
    </source>
</evidence>
<dbReference type="SUPFAM" id="SSF53335">
    <property type="entry name" value="S-adenosyl-L-methionine-dependent methyltransferases"/>
    <property type="match status" value="2"/>
</dbReference>
<dbReference type="EMBL" id="BEXT01000001">
    <property type="protein sequence ID" value="GBC62932.1"/>
    <property type="molecule type" value="Genomic_DNA"/>
</dbReference>
<dbReference type="GO" id="GO:0009307">
    <property type="term" value="P:DNA restriction-modification system"/>
    <property type="evidence" value="ECO:0007669"/>
    <property type="project" value="UniProtKB-KW"/>
</dbReference>